<dbReference type="PANTHER" id="PTHR23196:SF1">
    <property type="entry name" value="PAX-INTERACTING PROTEIN 1"/>
    <property type="match status" value="1"/>
</dbReference>
<comment type="subcellular location">
    <subcellularLocation>
        <location evidence="1">Nucleus</location>
    </subcellularLocation>
</comment>
<organism evidence="8 9">
    <name type="scientific">Pomacea canaliculata</name>
    <name type="common">Golden apple snail</name>
    <dbReference type="NCBI Taxonomy" id="400727"/>
    <lineage>
        <taxon>Eukaryota</taxon>
        <taxon>Metazoa</taxon>
        <taxon>Spiralia</taxon>
        <taxon>Lophotrochozoa</taxon>
        <taxon>Mollusca</taxon>
        <taxon>Gastropoda</taxon>
        <taxon>Caenogastropoda</taxon>
        <taxon>Architaenioglossa</taxon>
        <taxon>Ampullarioidea</taxon>
        <taxon>Ampullariidae</taxon>
        <taxon>Pomacea</taxon>
    </lineage>
</organism>
<reference evidence="8 9" key="1">
    <citation type="submission" date="2018-04" db="EMBL/GenBank/DDBJ databases">
        <title>The genome of golden apple snail Pomacea canaliculata provides insight into stress tolerance and invasive adaptation.</title>
        <authorList>
            <person name="Liu C."/>
            <person name="Liu B."/>
            <person name="Ren Y."/>
            <person name="Zhang Y."/>
            <person name="Wang H."/>
            <person name="Li S."/>
            <person name="Jiang F."/>
            <person name="Yin L."/>
            <person name="Zhang G."/>
            <person name="Qian W."/>
            <person name="Fan W."/>
        </authorList>
    </citation>
    <scope>NUCLEOTIDE SEQUENCE [LARGE SCALE GENOMIC DNA]</scope>
    <source>
        <strain evidence="8">SZHN2017</strain>
        <tissue evidence="8">Muscle</tissue>
    </source>
</reference>
<dbReference type="PANTHER" id="PTHR23196">
    <property type="entry name" value="PAX TRANSCRIPTION ACTIVATION DOMAIN INTERACTING PROTEIN"/>
    <property type="match status" value="1"/>
</dbReference>
<dbReference type="AlphaFoldDB" id="A0A2T7PJ23"/>
<dbReference type="Gene3D" id="3.40.50.10190">
    <property type="entry name" value="BRCT domain"/>
    <property type="match status" value="5"/>
</dbReference>
<evidence type="ECO:0000259" key="7">
    <source>
        <dbReference type="PROSITE" id="PS50172"/>
    </source>
</evidence>
<feature type="domain" description="BRCT" evidence="7">
    <location>
        <begin position="836"/>
        <end position="901"/>
    </location>
</feature>
<gene>
    <name evidence="8" type="ORF">C0Q70_04663</name>
</gene>
<keyword evidence="9" id="KW-1185">Reference proteome</keyword>
<dbReference type="Pfam" id="PF16589">
    <property type="entry name" value="BRCT_2"/>
    <property type="match status" value="1"/>
</dbReference>
<feature type="region of interest" description="Disordered" evidence="6">
    <location>
        <begin position="233"/>
        <end position="280"/>
    </location>
</feature>
<evidence type="ECO:0000256" key="1">
    <source>
        <dbReference type="ARBA" id="ARBA00004123"/>
    </source>
</evidence>
<dbReference type="CDD" id="cd17714">
    <property type="entry name" value="BRCT_PAXIP1_rpt1"/>
    <property type="match status" value="1"/>
</dbReference>
<dbReference type="Pfam" id="PF16770">
    <property type="entry name" value="RTT107_BRCT_5"/>
    <property type="match status" value="1"/>
</dbReference>
<dbReference type="Pfam" id="PF00533">
    <property type="entry name" value="BRCT"/>
    <property type="match status" value="1"/>
</dbReference>
<feature type="compositionally biased region" description="Pro residues" evidence="6">
    <location>
        <begin position="516"/>
        <end position="529"/>
    </location>
</feature>
<dbReference type="PROSITE" id="PS50172">
    <property type="entry name" value="BRCT"/>
    <property type="match status" value="5"/>
</dbReference>
<name>A0A2T7PJ23_POMCA</name>
<protein>
    <recommendedName>
        <fullName evidence="4">PAX-interacting protein 1</fullName>
    </recommendedName>
    <alternativeName>
        <fullName evidence="5">PAX transactivation activation domain-interacting protein</fullName>
    </alternativeName>
</protein>
<feature type="domain" description="BRCT" evidence="7">
    <location>
        <begin position="101"/>
        <end position="191"/>
    </location>
</feature>
<evidence type="ECO:0000256" key="4">
    <source>
        <dbReference type="ARBA" id="ARBA00023858"/>
    </source>
</evidence>
<feature type="domain" description="BRCT" evidence="7">
    <location>
        <begin position="651"/>
        <end position="726"/>
    </location>
</feature>
<dbReference type="CDD" id="cd17730">
    <property type="entry name" value="BRCT_PAXIP1_rpt4"/>
    <property type="match status" value="1"/>
</dbReference>
<dbReference type="Proteomes" id="UP000245119">
    <property type="component" value="Linkage Group LG3"/>
</dbReference>
<comment type="caution">
    <text evidence="8">The sequence shown here is derived from an EMBL/GenBank/DDBJ whole genome shotgun (WGS) entry which is preliminary data.</text>
</comment>
<feature type="compositionally biased region" description="Polar residues" evidence="6">
    <location>
        <begin position="789"/>
        <end position="799"/>
    </location>
</feature>
<evidence type="ECO:0000256" key="3">
    <source>
        <dbReference type="ARBA" id="ARBA00023242"/>
    </source>
</evidence>
<dbReference type="OrthoDB" id="342264at2759"/>
<feature type="region of interest" description="Disordered" evidence="6">
    <location>
        <begin position="508"/>
        <end position="579"/>
    </location>
</feature>
<evidence type="ECO:0000313" key="8">
    <source>
        <dbReference type="EMBL" id="PVD33407.1"/>
    </source>
</evidence>
<dbReference type="Pfam" id="PF12738">
    <property type="entry name" value="PTCB-BRCT"/>
    <property type="match status" value="2"/>
</dbReference>
<keyword evidence="2" id="KW-0227">DNA damage</keyword>
<proteinExistence type="predicted"/>
<dbReference type="SUPFAM" id="SSF52113">
    <property type="entry name" value="BRCT domain"/>
    <property type="match status" value="4"/>
</dbReference>
<sequence>MVADLKGKSEKQSVTVQDIFKNVTYYIVGDVSEEVRKLLDTHGAKRDLYLSEMVSHVIADSTEPDEYSEAKELFERPVVSSQWVILSVKCGKQLPKESFALEDQLFSSVKVCPHQLNKEDAKAIWGMVTFYGGICSLVLDNTVTHLITTSTSGEKYEKAMQQSGFIKIVTPDWITDSIKKMEKADEIIYHPKLVVYSKPDAHFPPVKTEPHPHIQNQSDMNMPFMVTTVEGKLGTDSVDSSPSQASLPFFSGHSPGASRKSSSSDDTYKTNGSRPGTPCAKEALARMVSSRIYGKSEPDISRTGLSPVMHQGPRAISPGLQAGSMLSMPGPPHSGYSMPSPGHISMGGGGLGVAQPVPGLPNMAMGTVNSSMQNPALMGTACMGNSNMPTPAQRHQGSLRPGLEGPGMLTPGGQPHSGPGIPPPSMVPTGMGSLPVSSISGPMPSVGMQQYHPQHPQIPPGNGQQHTTGGFVGAREDASGNRMLRNITNSSSPLPGVRNASPAKINQMLGMTGTSPRPPPPAYPYPPPAVTNQQQQQHQKQQQQQQPPQQQQQQQQQQQPQTQSAPPVPAPVEYWGHDPSDNVPPDMFLLGCVFFICDYQDMVSAEELENWTKKALRDNKRMARLMWLRDCFVQKKMLPPWQALHIPIMFTDEKPCKNQIVTMTNFVGDELERVKMMIKIIGAKLTRYMTRSNSVLICKRPGGMKFEKAKEWRVPVVNVQWLSDLVLGHMDALRLPVQMRYLQVGHARDFNADLTRVSQWMVGWRKPLKISKEIWQKFVPSVKRPLKSDLQSDSGSTISEPPAKRPRVEEESPSPLDDSVPRIMFTGYPHSASKRLAALAEKLGGKITENPEHCTHLVAPKIIRTIKFFHAINVCHHIITKEWLEESSLQNRFLEEEKYHLKDEIGEQEIGCSLVESLHRAQTSKLFQGLIFYITPGVVPPVAELKKIVESAGGAVLKRRPSTKTTSKMRDEKVRLYHLLR</sequence>
<feature type="region of interest" description="Disordered" evidence="6">
    <location>
        <begin position="786"/>
        <end position="819"/>
    </location>
</feature>
<keyword evidence="3" id="KW-0539">Nucleus</keyword>
<evidence type="ECO:0000313" key="9">
    <source>
        <dbReference type="Proteomes" id="UP000245119"/>
    </source>
</evidence>
<evidence type="ECO:0000256" key="6">
    <source>
        <dbReference type="SAM" id="MobiDB-lite"/>
    </source>
</evidence>
<feature type="region of interest" description="Disordered" evidence="6">
    <location>
        <begin position="293"/>
        <end position="312"/>
    </location>
</feature>
<dbReference type="InterPro" id="IPR001357">
    <property type="entry name" value="BRCT_dom"/>
</dbReference>
<feature type="domain" description="BRCT" evidence="7">
    <location>
        <begin position="922"/>
        <end position="966"/>
    </location>
</feature>
<feature type="domain" description="BRCT" evidence="7">
    <location>
        <begin position="15"/>
        <end position="101"/>
    </location>
</feature>
<accession>A0A2T7PJ23</accession>
<dbReference type="InterPro" id="IPR051579">
    <property type="entry name" value="DDR_Transcriptional_Reg"/>
</dbReference>
<dbReference type="EMBL" id="PZQS01000003">
    <property type="protein sequence ID" value="PVD33407.1"/>
    <property type="molecule type" value="Genomic_DNA"/>
</dbReference>
<dbReference type="SMART" id="SM00292">
    <property type="entry name" value="BRCT"/>
    <property type="match status" value="4"/>
</dbReference>
<dbReference type="CDD" id="cd17710">
    <property type="entry name" value="BRCT_PAXIP1_rpt2"/>
    <property type="match status" value="1"/>
</dbReference>
<feature type="compositionally biased region" description="Polar residues" evidence="6">
    <location>
        <begin position="237"/>
        <end position="246"/>
    </location>
</feature>
<evidence type="ECO:0000256" key="2">
    <source>
        <dbReference type="ARBA" id="ARBA00022763"/>
    </source>
</evidence>
<feature type="compositionally biased region" description="Low complexity" evidence="6">
    <location>
        <begin position="533"/>
        <end position="563"/>
    </location>
</feature>
<feature type="region of interest" description="Disordered" evidence="6">
    <location>
        <begin position="390"/>
        <end position="475"/>
    </location>
</feature>
<dbReference type="InterPro" id="IPR036420">
    <property type="entry name" value="BRCT_dom_sf"/>
</dbReference>
<dbReference type="GO" id="GO:0044666">
    <property type="term" value="C:MLL3/4 complex"/>
    <property type="evidence" value="ECO:0007669"/>
    <property type="project" value="TreeGrafter"/>
</dbReference>
<dbReference type="STRING" id="400727.A0A2T7PJ23"/>
<dbReference type="GO" id="GO:0006974">
    <property type="term" value="P:DNA damage response"/>
    <property type="evidence" value="ECO:0007669"/>
    <property type="project" value="UniProtKB-KW"/>
</dbReference>
<evidence type="ECO:0000256" key="5">
    <source>
        <dbReference type="ARBA" id="ARBA00030146"/>
    </source>
</evidence>